<evidence type="ECO:0000256" key="1">
    <source>
        <dbReference type="SAM" id="SignalP"/>
    </source>
</evidence>
<dbReference type="Gene3D" id="3.30.530.50">
    <property type="match status" value="1"/>
</dbReference>
<dbReference type="EMBL" id="RAQO01000006">
    <property type="protein sequence ID" value="RKF18059.1"/>
    <property type="molecule type" value="Genomic_DNA"/>
</dbReference>
<feature type="signal peptide" evidence="1">
    <location>
        <begin position="1"/>
        <end position="26"/>
    </location>
</feature>
<dbReference type="RefSeq" id="WP_120355285.1">
    <property type="nucleotide sequence ID" value="NZ_RAQO01000006.1"/>
</dbReference>
<protein>
    <submittedName>
        <fullName evidence="2">Outer membrane protein assembly factor BamC</fullName>
    </submittedName>
</protein>
<dbReference type="InterPro" id="IPR042268">
    <property type="entry name" value="BamC_C"/>
</dbReference>
<dbReference type="AlphaFoldDB" id="A0A420EBI9"/>
<sequence length="386" mass="43626">MNKKSPLLPKLGVRSVLLLSIITTLAACSQSTQQRRQAERGFDYLDVELSPVLIIPGDVEQPGKNPEFDIPGKSQAGLIGAGVDVRSPTQVIPLVSGSRVQNDPQGITFWFDLNEVDSLDETIDFTGRLMRKYLASQNTKILKDDMENNTIESDWMIFTGEAGIWPRRKTLESQQRFLYRFKYEANGRTAGFQVELLEAKELLDGQNNEFVLDDFERQRLSVIELNRVIGYLNSEREAYNLRLIEERERQRIAAMSDSDRAAYFDQSVGLDYDRQGGGNFVALANIDKTVNRLQQVLPTLGFELEDFIENAGKMYLVYESASEETNARYDLQSMELDSGNFELTIGSNGRTTVLTFADNEGKVLRGKSLELLYENLRILLDSGVDD</sequence>
<reference evidence="2 3" key="1">
    <citation type="submission" date="2018-09" db="EMBL/GenBank/DDBJ databases">
        <authorList>
            <person name="Wang Z."/>
        </authorList>
    </citation>
    <scope>NUCLEOTIDE SEQUENCE [LARGE SCALE GENOMIC DNA]</scope>
    <source>
        <strain evidence="2 3">ALS 81</strain>
    </source>
</reference>
<name>A0A420EBI9_9ALTE</name>
<accession>A0A420EBI9</accession>
<dbReference type="Proteomes" id="UP000286482">
    <property type="component" value="Unassembled WGS sequence"/>
</dbReference>
<evidence type="ECO:0000313" key="2">
    <source>
        <dbReference type="EMBL" id="RKF18059.1"/>
    </source>
</evidence>
<proteinExistence type="predicted"/>
<dbReference type="InterPro" id="IPR010653">
    <property type="entry name" value="NlpB/DapX"/>
</dbReference>
<organism evidence="2 3">
    <name type="scientific">Alginatibacterium sediminis</name>
    <dbReference type="NCBI Taxonomy" id="2164068"/>
    <lineage>
        <taxon>Bacteria</taxon>
        <taxon>Pseudomonadati</taxon>
        <taxon>Pseudomonadota</taxon>
        <taxon>Gammaproteobacteria</taxon>
        <taxon>Alteromonadales</taxon>
        <taxon>Alteromonadaceae</taxon>
        <taxon>Alginatibacterium</taxon>
    </lineage>
</organism>
<keyword evidence="1" id="KW-0732">Signal</keyword>
<dbReference type="Gene3D" id="3.30.310.170">
    <property type="entry name" value="Outer membrane protein assembly factor BamC"/>
    <property type="match status" value="1"/>
</dbReference>
<dbReference type="OrthoDB" id="5598420at2"/>
<dbReference type="Pfam" id="PF06804">
    <property type="entry name" value="Lipoprotein_18"/>
    <property type="match status" value="1"/>
</dbReference>
<evidence type="ECO:0000313" key="3">
    <source>
        <dbReference type="Proteomes" id="UP000286482"/>
    </source>
</evidence>
<gene>
    <name evidence="2" type="primary">bamC</name>
    <name evidence="2" type="ORF">DBZ36_12525</name>
</gene>
<feature type="chain" id="PRO_5019499248" evidence="1">
    <location>
        <begin position="27"/>
        <end position="386"/>
    </location>
</feature>
<dbReference type="PROSITE" id="PS51257">
    <property type="entry name" value="PROKAR_LIPOPROTEIN"/>
    <property type="match status" value="1"/>
</dbReference>
<keyword evidence="3" id="KW-1185">Reference proteome</keyword>
<comment type="caution">
    <text evidence="2">The sequence shown here is derived from an EMBL/GenBank/DDBJ whole genome shotgun (WGS) entry which is preliminary data.</text>
</comment>